<gene>
    <name evidence="2" type="ORF">H9625_12525</name>
</gene>
<dbReference type="InterPro" id="IPR045865">
    <property type="entry name" value="ACT-like_dom_sf"/>
</dbReference>
<dbReference type="PANTHER" id="PTHR40099:SF1">
    <property type="entry name" value="ACETOLACTATE SYNTHASE, SMALL SUBUNIT"/>
    <property type="match status" value="1"/>
</dbReference>
<sequence length="142" mass="15773">MTIHQLSVFVENKSGTLLQVLELLKEANIQLIASTISDTVEYGIYRIICSEPMRAYETLKQAGISANLSDVFAIMLDNQPGRAADAIRSFSQAGIGISYLYSFLLSGKGILVFRTDSPEETRKVILDKGLNYIEEQHLLKMA</sequence>
<dbReference type="InterPro" id="IPR045739">
    <property type="entry name" value="ACT_dom_pair"/>
</dbReference>
<evidence type="ECO:0000313" key="3">
    <source>
        <dbReference type="Proteomes" id="UP000620874"/>
    </source>
</evidence>
<dbReference type="SUPFAM" id="SSF55021">
    <property type="entry name" value="ACT-like"/>
    <property type="match status" value="2"/>
</dbReference>
<dbReference type="PANTHER" id="PTHR40099">
    <property type="entry name" value="ACETOLACTATE SYNTHASE, SMALL SUBUNIT"/>
    <property type="match status" value="1"/>
</dbReference>
<dbReference type="Gene3D" id="3.30.2130.10">
    <property type="entry name" value="VC0802-like"/>
    <property type="match status" value="1"/>
</dbReference>
<proteinExistence type="predicted"/>
<comment type="caution">
    <text evidence="2">The sequence shown here is derived from an EMBL/GenBank/DDBJ whole genome shotgun (WGS) entry which is preliminary data.</text>
</comment>
<feature type="domain" description="ACT" evidence="1">
    <location>
        <begin position="1"/>
        <end position="141"/>
    </location>
</feature>
<dbReference type="Proteomes" id="UP000620874">
    <property type="component" value="Unassembled WGS sequence"/>
</dbReference>
<dbReference type="EMBL" id="JACSPP010000044">
    <property type="protein sequence ID" value="MBD8041246.1"/>
    <property type="molecule type" value="Genomic_DNA"/>
</dbReference>
<keyword evidence="3" id="KW-1185">Reference proteome</keyword>
<name>A0ABR8YAZ0_9BACT</name>
<accession>A0ABR8YAZ0</accession>
<evidence type="ECO:0000259" key="1">
    <source>
        <dbReference type="Pfam" id="PF19571"/>
    </source>
</evidence>
<dbReference type="RefSeq" id="WP_022039915.1">
    <property type="nucleotide sequence ID" value="NZ_JACSPP010000044.1"/>
</dbReference>
<dbReference type="Pfam" id="PF19571">
    <property type="entry name" value="ACT_8"/>
    <property type="match status" value="1"/>
</dbReference>
<evidence type="ECO:0000313" key="2">
    <source>
        <dbReference type="EMBL" id="MBD8041246.1"/>
    </source>
</evidence>
<organism evidence="2 3">
    <name type="scientific">Phocaeicola intestinalis</name>
    <dbReference type="NCBI Taxonomy" id="2762212"/>
    <lineage>
        <taxon>Bacteria</taxon>
        <taxon>Pseudomonadati</taxon>
        <taxon>Bacteroidota</taxon>
        <taxon>Bacteroidia</taxon>
        <taxon>Bacteroidales</taxon>
        <taxon>Bacteroidaceae</taxon>
        <taxon>Phocaeicola</taxon>
    </lineage>
</organism>
<reference evidence="2 3" key="1">
    <citation type="submission" date="2020-08" db="EMBL/GenBank/DDBJ databases">
        <title>A Genomic Blueprint of the Chicken Gut Microbiome.</title>
        <authorList>
            <person name="Gilroy R."/>
            <person name="Ravi A."/>
            <person name="Getino M."/>
            <person name="Pursley I."/>
            <person name="Horton D.L."/>
            <person name="Alikhan N.-F."/>
            <person name="Baker D."/>
            <person name="Gharbi K."/>
            <person name="Hall N."/>
            <person name="Watson M."/>
            <person name="Adriaenssens E.M."/>
            <person name="Foster-Nyarko E."/>
            <person name="Jarju S."/>
            <person name="Secka A."/>
            <person name="Antonio M."/>
            <person name="Oren A."/>
            <person name="Chaudhuri R."/>
            <person name="La Ragione R.M."/>
            <person name="Hildebrand F."/>
            <person name="Pallen M.J."/>
        </authorList>
    </citation>
    <scope>NUCLEOTIDE SEQUENCE [LARGE SCALE GENOMIC DNA]</scope>
    <source>
        <strain evidence="2 3">Sa1CVN1</strain>
    </source>
</reference>
<protein>
    <submittedName>
        <fullName evidence="2">Amino acid-binding protein</fullName>
    </submittedName>
</protein>